<keyword evidence="2 7" id="KW-0813">Transport</keyword>
<evidence type="ECO:0000256" key="6">
    <source>
        <dbReference type="ARBA" id="ARBA00023237"/>
    </source>
</evidence>
<evidence type="ECO:0000256" key="1">
    <source>
        <dbReference type="ARBA" id="ARBA00004571"/>
    </source>
</evidence>
<dbReference type="InterPro" id="IPR012910">
    <property type="entry name" value="Plug_dom"/>
</dbReference>
<dbReference type="SUPFAM" id="SSF49464">
    <property type="entry name" value="Carboxypeptidase regulatory domain-like"/>
    <property type="match status" value="1"/>
</dbReference>
<dbReference type="NCBIfam" id="TIGR04057">
    <property type="entry name" value="SusC_RagA_signa"/>
    <property type="match status" value="1"/>
</dbReference>
<evidence type="ECO:0000256" key="8">
    <source>
        <dbReference type="SAM" id="SignalP"/>
    </source>
</evidence>
<protein>
    <submittedName>
        <fullName evidence="10">TonB-dependent receptor</fullName>
    </submittedName>
</protein>
<keyword evidence="5 7" id="KW-0472">Membrane</keyword>
<dbReference type="PROSITE" id="PS52016">
    <property type="entry name" value="TONB_DEPENDENT_REC_3"/>
    <property type="match status" value="1"/>
</dbReference>
<gene>
    <name evidence="10" type="ORF">EM932_10880</name>
</gene>
<evidence type="ECO:0000256" key="4">
    <source>
        <dbReference type="ARBA" id="ARBA00022692"/>
    </source>
</evidence>
<evidence type="ECO:0000259" key="9">
    <source>
        <dbReference type="Pfam" id="PF07715"/>
    </source>
</evidence>
<keyword evidence="6 7" id="KW-0998">Cell outer membrane</keyword>
<dbReference type="RefSeq" id="WP_135877216.1">
    <property type="nucleotide sequence ID" value="NZ_SRSO01000013.1"/>
</dbReference>
<comment type="similarity">
    <text evidence="7">Belongs to the TonB-dependent receptor family.</text>
</comment>
<dbReference type="Pfam" id="PF13715">
    <property type="entry name" value="CarbopepD_reg_2"/>
    <property type="match status" value="1"/>
</dbReference>
<evidence type="ECO:0000256" key="7">
    <source>
        <dbReference type="PROSITE-ProRule" id="PRU01360"/>
    </source>
</evidence>
<evidence type="ECO:0000256" key="2">
    <source>
        <dbReference type="ARBA" id="ARBA00022448"/>
    </source>
</evidence>
<evidence type="ECO:0000313" key="10">
    <source>
        <dbReference type="EMBL" id="TGV02448.1"/>
    </source>
</evidence>
<dbReference type="InterPro" id="IPR037066">
    <property type="entry name" value="Plug_dom_sf"/>
</dbReference>
<keyword evidence="4 7" id="KW-0812">Transmembrane</keyword>
<reference evidence="10 11" key="1">
    <citation type="submission" date="2019-04" db="EMBL/GenBank/DDBJ databases">
        <authorList>
            <person name="Liu A."/>
        </authorList>
    </citation>
    <scope>NUCLEOTIDE SEQUENCE [LARGE SCALE GENOMIC DNA]</scope>
    <source>
        <strain evidence="10 11">RZ03</strain>
    </source>
</reference>
<dbReference type="GO" id="GO:0009279">
    <property type="term" value="C:cell outer membrane"/>
    <property type="evidence" value="ECO:0007669"/>
    <property type="project" value="UniProtKB-SubCell"/>
</dbReference>
<evidence type="ECO:0000313" key="11">
    <source>
        <dbReference type="Proteomes" id="UP000307602"/>
    </source>
</evidence>
<dbReference type="Proteomes" id="UP000307602">
    <property type="component" value="Unassembled WGS sequence"/>
</dbReference>
<sequence>MKVRNYYLMLVFLMIGMVSSFAQEKMVSGRVVDKNNLPLPGATILIKNSINGSSTDFDGNYSIKVNQGDILVFSFIGYINQEIIVGASNTINVTMRNDTTALEEVIVVAYGSQTRESIVGSVGVVSSTTIETQQVTSPLRALQGAVPGVSLLTAGGQPGSNPTIRIRGISSESLARGPLIVVDGAPFNGSLNTISQDQIESVSVLKDASSSALYGSRASGGVILITTKKGYIDSAPKVTLRSQIGLSNPAVGVHNLTEPEGYLKLTWQALKNTNQYENGQTATDAAQNATNGLVDYLGYNPYSVANPIDINGNLVANANLLWNSNWENEIIREDYLRVNHNIGVSGGSNKTRYFMSFDYLNEDGPVRPSDFERVATRLNLETQINDWFKIGLNSSFSRSSSNNPDQTSDNTTQAISWIYGVSSIYPIYLRDANGNLIRDNAGDRIFDLGNGLVTGQAVNSTRPVFNDDNILASLTLGKERRVRTNYLANVFAEVNLFEGLTFKTRLSYENYLFDSFSFDDDKTGAAANVQGRVSQNRDLTTTLNAIQSLNYKKSFGNHHVSIDAITEAYTNTQDDLLSQGTGFLPGVDNLDSSTTPEGVGGNVITERINSYLGRLSYNFNEKYFGEFSIRRDGSTRFHEDTRWGNFLAGGMSWIVSKEHFLSENNVLTYLKLRGSYGELGNNRTANLFPYQSVFQTGFVNQSNSGTLPEGVADVNLRWEKIESLNIGADFELFNGTISGTLEYYNKESVDLILDKPLPRSLGVNKIVTNIGSIKNFGWEASLRSINFNTEDFTWTTGINVALNKNEWTKLSQDQIINGSKRYRVGGSIFDFFIPEWAGVDPADGKGMWYRDVLDVEGNVIDKVTTKDYSSDSNTRATPYDTGKSSLPDIEGGFTSFIRYKQFDLNVLFNFSFGAYLLDSDYSSLINPFQNPGASAHPDNFNAWQNPGDISDFPLLLASNNDHASRSTRFLFKNDYIRLKSLTFGYNLPQSVIERVGLSKLRLFLQADNILTWQSHKGIDPEQAFNGVANSRSPLSKTITSGIILEF</sequence>
<keyword evidence="8" id="KW-0732">Signal</keyword>
<feature type="signal peptide" evidence="8">
    <location>
        <begin position="1"/>
        <end position="22"/>
    </location>
</feature>
<dbReference type="Gene3D" id="2.60.40.1120">
    <property type="entry name" value="Carboxypeptidase-like, regulatory domain"/>
    <property type="match status" value="1"/>
</dbReference>
<keyword evidence="11" id="KW-1185">Reference proteome</keyword>
<dbReference type="SUPFAM" id="SSF56935">
    <property type="entry name" value="Porins"/>
    <property type="match status" value="1"/>
</dbReference>
<dbReference type="InterPro" id="IPR036942">
    <property type="entry name" value="Beta-barrel_TonB_sf"/>
</dbReference>
<dbReference type="Pfam" id="PF07715">
    <property type="entry name" value="Plug"/>
    <property type="match status" value="1"/>
</dbReference>
<keyword evidence="10" id="KW-0675">Receptor</keyword>
<dbReference type="InterPro" id="IPR023997">
    <property type="entry name" value="TonB-dep_OMP_SusC/RagA_CS"/>
</dbReference>
<dbReference type="Gene3D" id="2.170.130.10">
    <property type="entry name" value="TonB-dependent receptor, plug domain"/>
    <property type="match status" value="1"/>
</dbReference>
<evidence type="ECO:0000256" key="5">
    <source>
        <dbReference type="ARBA" id="ARBA00023136"/>
    </source>
</evidence>
<dbReference type="Gene3D" id="2.40.170.20">
    <property type="entry name" value="TonB-dependent receptor, beta-barrel domain"/>
    <property type="match status" value="1"/>
</dbReference>
<dbReference type="AlphaFoldDB" id="A0A4S1DY20"/>
<dbReference type="OrthoDB" id="9768177at2"/>
<dbReference type="InterPro" id="IPR023996">
    <property type="entry name" value="TonB-dep_OMP_SusC/RagA"/>
</dbReference>
<comment type="caution">
    <text evidence="10">The sequence shown here is derived from an EMBL/GenBank/DDBJ whole genome shotgun (WGS) entry which is preliminary data.</text>
</comment>
<feature type="domain" description="TonB-dependent receptor plug" evidence="9">
    <location>
        <begin position="116"/>
        <end position="222"/>
    </location>
</feature>
<name>A0A4S1DY20_9FLAO</name>
<dbReference type="EMBL" id="SRSO01000013">
    <property type="protein sequence ID" value="TGV02448.1"/>
    <property type="molecule type" value="Genomic_DNA"/>
</dbReference>
<accession>A0A4S1DY20</accession>
<evidence type="ECO:0000256" key="3">
    <source>
        <dbReference type="ARBA" id="ARBA00022452"/>
    </source>
</evidence>
<keyword evidence="3 7" id="KW-1134">Transmembrane beta strand</keyword>
<dbReference type="NCBIfam" id="TIGR04056">
    <property type="entry name" value="OMP_RagA_SusC"/>
    <property type="match status" value="1"/>
</dbReference>
<comment type="subcellular location">
    <subcellularLocation>
        <location evidence="1 7">Cell outer membrane</location>
        <topology evidence="1 7">Multi-pass membrane protein</topology>
    </subcellularLocation>
</comment>
<organism evidence="10 11">
    <name type="scientific">Flavivirga rizhaonensis</name>
    <dbReference type="NCBI Taxonomy" id="2559571"/>
    <lineage>
        <taxon>Bacteria</taxon>
        <taxon>Pseudomonadati</taxon>
        <taxon>Bacteroidota</taxon>
        <taxon>Flavobacteriia</taxon>
        <taxon>Flavobacteriales</taxon>
        <taxon>Flavobacteriaceae</taxon>
        <taxon>Flavivirga</taxon>
    </lineage>
</organism>
<proteinExistence type="inferred from homology"/>
<feature type="chain" id="PRO_5020642295" evidence="8">
    <location>
        <begin position="23"/>
        <end position="1046"/>
    </location>
</feature>
<dbReference type="InterPro" id="IPR039426">
    <property type="entry name" value="TonB-dep_rcpt-like"/>
</dbReference>
<dbReference type="InterPro" id="IPR008969">
    <property type="entry name" value="CarboxyPept-like_regulatory"/>
</dbReference>